<dbReference type="InterPro" id="IPR038746">
    <property type="entry name" value="Atat"/>
</dbReference>
<keyword evidence="2 4" id="KW-0168">Coated pit</keyword>
<dbReference type="Pfam" id="PF05301">
    <property type="entry name" value="Acetyltransf_16"/>
    <property type="match status" value="1"/>
</dbReference>
<keyword evidence="4" id="KW-0963">Cytoplasm</keyword>
<dbReference type="GeneID" id="115535770"/>
<dbReference type="OMA" id="SRHMDIR"/>
<dbReference type="Gene3D" id="6.20.370.120">
    <property type="match status" value="1"/>
</dbReference>
<comment type="similarity">
    <text evidence="4">Belongs to the acetyltransferase ATAT1 family.</text>
</comment>
<name>A0A8C5FIZ9_GADMO</name>
<dbReference type="RefSeq" id="XP_030203098.1">
    <property type="nucleotide sequence ID" value="XM_030347238.1"/>
</dbReference>
<keyword evidence="8" id="KW-1185">Reference proteome</keyword>
<dbReference type="GeneTree" id="ENSGT00390000008276"/>
<dbReference type="GO" id="GO:0005874">
    <property type="term" value="C:microtubule"/>
    <property type="evidence" value="ECO:0007669"/>
    <property type="project" value="InterPro"/>
</dbReference>
<feature type="site" description="Crucial for catalytic activity" evidence="4">
    <location>
        <position position="53"/>
    </location>
</feature>
<dbReference type="GO" id="GO:0005737">
    <property type="term" value="C:cytoplasm"/>
    <property type="evidence" value="ECO:0007669"/>
    <property type="project" value="UniProtKB-SubCell"/>
</dbReference>
<keyword evidence="1 4" id="KW-0808">Transferase</keyword>
<dbReference type="GO" id="GO:0005819">
    <property type="term" value="C:spindle"/>
    <property type="evidence" value="ECO:0007669"/>
    <property type="project" value="UniProtKB-SubCell"/>
</dbReference>
<feature type="binding site" evidence="4">
    <location>
        <begin position="118"/>
        <end position="131"/>
    </location>
    <ligand>
        <name>acetyl-CoA</name>
        <dbReference type="ChEBI" id="CHEBI:57288"/>
    </ligand>
</feature>
<dbReference type="GO" id="GO:0030424">
    <property type="term" value="C:axon"/>
    <property type="evidence" value="ECO:0007669"/>
    <property type="project" value="UniProtKB-SubCell"/>
</dbReference>
<dbReference type="Ensembl" id="ENSGMOT00000057124.1">
    <property type="protein sequence ID" value="ENSGMOP00000040075.1"/>
    <property type="gene ID" value="ENSGMOG00000017734.2"/>
</dbReference>
<dbReference type="InterPro" id="IPR007965">
    <property type="entry name" value="GNAT_ATAT"/>
</dbReference>
<dbReference type="Gene3D" id="3.40.630.30">
    <property type="match status" value="1"/>
</dbReference>
<reference evidence="7" key="2">
    <citation type="submission" date="2025-09" db="UniProtKB">
        <authorList>
            <consortium name="Ensembl"/>
        </authorList>
    </citation>
    <scope>IDENTIFICATION</scope>
</reference>
<dbReference type="PANTHER" id="PTHR12327">
    <property type="entry name" value="ALPHA-TUBULIN N-ACETYLTRANSFERASE 1"/>
    <property type="match status" value="1"/>
</dbReference>
<comment type="catalytic activity">
    <reaction evidence="4">
        <text>L-lysyl-[alpha-tubulin] + acetyl-CoA = N(6)-acetyl-L-lysyl-[alpha-tubulin] + CoA + H(+)</text>
        <dbReference type="Rhea" id="RHEA:15277"/>
        <dbReference type="Rhea" id="RHEA-COMP:11278"/>
        <dbReference type="Rhea" id="RHEA-COMP:11279"/>
        <dbReference type="ChEBI" id="CHEBI:15378"/>
        <dbReference type="ChEBI" id="CHEBI:29969"/>
        <dbReference type="ChEBI" id="CHEBI:57287"/>
        <dbReference type="ChEBI" id="CHEBI:57288"/>
        <dbReference type="ChEBI" id="CHEBI:61930"/>
        <dbReference type="EC" id="2.3.1.108"/>
    </reaction>
</comment>
<dbReference type="Proteomes" id="UP000694546">
    <property type="component" value="Chromosome 22"/>
</dbReference>
<evidence type="ECO:0000256" key="5">
    <source>
        <dbReference type="SAM" id="MobiDB-lite"/>
    </source>
</evidence>
<dbReference type="PANTHER" id="PTHR12327:SF0">
    <property type="entry name" value="ALPHA-TUBULIN N-ACETYLTRANSFERASE 1"/>
    <property type="match status" value="1"/>
</dbReference>
<evidence type="ECO:0000259" key="6">
    <source>
        <dbReference type="PROSITE" id="PS51730"/>
    </source>
</evidence>
<feature type="domain" description="N-acetyltransferase" evidence="6">
    <location>
        <begin position="1"/>
        <end position="184"/>
    </location>
</feature>
<organism evidence="7 8">
    <name type="scientific">Gadus morhua</name>
    <name type="common">Atlantic cod</name>
    <dbReference type="NCBI Taxonomy" id="8049"/>
    <lineage>
        <taxon>Eukaryota</taxon>
        <taxon>Metazoa</taxon>
        <taxon>Chordata</taxon>
        <taxon>Craniata</taxon>
        <taxon>Vertebrata</taxon>
        <taxon>Euteleostomi</taxon>
        <taxon>Actinopterygii</taxon>
        <taxon>Neopterygii</taxon>
        <taxon>Teleostei</taxon>
        <taxon>Neoteleostei</taxon>
        <taxon>Acanthomorphata</taxon>
        <taxon>Zeiogadaria</taxon>
        <taxon>Gadariae</taxon>
        <taxon>Gadiformes</taxon>
        <taxon>Gadoidei</taxon>
        <taxon>Gadidae</taxon>
        <taxon>Gadus</taxon>
    </lineage>
</organism>
<gene>
    <name evidence="4" type="primary">ATAT1</name>
    <name evidence="7" type="synonym">atat1</name>
    <name evidence="4" type="synonym">MEC17</name>
</gene>
<reference evidence="7" key="1">
    <citation type="submission" date="2025-08" db="UniProtKB">
        <authorList>
            <consortium name="Ensembl"/>
        </authorList>
    </citation>
    <scope>IDENTIFICATION</scope>
</reference>
<dbReference type="GO" id="GO:0005905">
    <property type="term" value="C:clathrin-coated pit"/>
    <property type="evidence" value="ECO:0007669"/>
    <property type="project" value="UniProtKB-SubCell"/>
</dbReference>
<dbReference type="GO" id="GO:0005925">
    <property type="term" value="C:focal adhesion"/>
    <property type="evidence" value="ECO:0007669"/>
    <property type="project" value="UniProtKB-SubCell"/>
</dbReference>
<feature type="binding site" evidence="4">
    <location>
        <begin position="154"/>
        <end position="163"/>
    </location>
    <ligand>
        <name>acetyl-CoA</name>
        <dbReference type="ChEBI" id="CHEBI:57288"/>
    </ligand>
</feature>
<feature type="compositionally biased region" description="Pro residues" evidence="5">
    <location>
        <begin position="247"/>
        <end position="268"/>
    </location>
</feature>
<keyword evidence="4" id="KW-0472">Membrane</keyword>
<dbReference type="HAMAP" id="MF_03130">
    <property type="entry name" value="mec17"/>
    <property type="match status" value="1"/>
</dbReference>
<keyword evidence="4" id="KW-0966">Cell projection</keyword>
<dbReference type="GO" id="GO:0019799">
    <property type="term" value="F:tubulin N-acetyltransferase activity"/>
    <property type="evidence" value="ECO:0007669"/>
    <property type="project" value="UniProtKB-UniRule"/>
</dbReference>
<keyword evidence="3 4" id="KW-0012">Acyltransferase</keyword>
<dbReference type="GO" id="GO:0070507">
    <property type="term" value="P:regulation of microtubule cytoskeleton organization"/>
    <property type="evidence" value="ECO:0007669"/>
    <property type="project" value="UniProtKB-UniRule"/>
</dbReference>
<comment type="subcellular location">
    <subcellularLocation>
        <location evidence="4">Cytoplasm</location>
    </subcellularLocation>
    <subcellularLocation>
        <location evidence="4">Membrane</location>
        <location evidence="4">Clathrin-coated pit</location>
    </subcellularLocation>
    <subcellularLocation>
        <location evidence="4">Cell junction</location>
        <location evidence="4">Focal adhesion</location>
    </subcellularLocation>
    <subcellularLocation>
        <location evidence="4">Cell projection</location>
        <location evidence="4">Axon</location>
    </subcellularLocation>
    <subcellularLocation>
        <location evidence="4">Cytoplasm</location>
        <location evidence="4">Cytoskeleton</location>
    </subcellularLocation>
    <subcellularLocation>
        <location evidence="4">Cytoplasm</location>
        <location evidence="4">Cytoskeleton</location>
        <location evidence="4">Spindle</location>
    </subcellularLocation>
</comment>
<evidence type="ECO:0000256" key="3">
    <source>
        <dbReference type="ARBA" id="ARBA00023315"/>
    </source>
</evidence>
<dbReference type="AlphaFoldDB" id="A0A8C5FIZ9"/>
<keyword evidence="4" id="KW-0965">Cell junction</keyword>
<evidence type="ECO:0000256" key="1">
    <source>
        <dbReference type="ARBA" id="ARBA00022679"/>
    </source>
</evidence>
<evidence type="ECO:0000256" key="4">
    <source>
        <dbReference type="HAMAP-Rule" id="MF_03130"/>
    </source>
</evidence>
<accession>A0A8C5FIZ9</accession>
<feature type="region of interest" description="Disordered" evidence="5">
    <location>
        <begin position="220"/>
        <end position="272"/>
    </location>
</feature>
<dbReference type="GO" id="GO:0048666">
    <property type="term" value="P:neuron development"/>
    <property type="evidence" value="ECO:0007669"/>
    <property type="project" value="UniProtKB-UniRule"/>
</dbReference>
<proteinExistence type="inferred from homology"/>
<feature type="compositionally biased region" description="Low complexity" evidence="5">
    <location>
        <begin position="230"/>
        <end position="246"/>
    </location>
</feature>
<keyword evidence="4" id="KW-0206">Cytoskeleton</keyword>
<protein>
    <recommendedName>
        <fullName evidence="4">Alpha-tubulin N-acetyltransferase 1</fullName>
        <shortName evidence="4">Alpha-TAT</shortName>
        <shortName evidence="4">Alpha-TAT1</shortName>
        <shortName evidence="4">TAT</shortName>
        <ecNumber evidence="4">2.3.1.108</ecNumber>
    </recommendedName>
    <alternativeName>
        <fullName evidence="4">Acetyltransferase mec-17 homolog</fullName>
    </alternativeName>
</protein>
<evidence type="ECO:0000313" key="8">
    <source>
        <dbReference type="Proteomes" id="UP000694546"/>
    </source>
</evidence>
<comment type="function">
    <text evidence="4">Specifically acetylates 'Lys-40' in alpha-tubulin on the lumenal side of microtubules. Promotes microtubule destabilization and accelerates microtubule dynamics; this activity may be independent of acetylation activity. Acetylates alpha-tubulin with a slow enzymatic rate, due to a catalytic site that is not optimized for acetyl transfer. Enters the microtubule through each end and diffuses quickly throughout the lumen of microtubules. Acetylates only long/old microtubules because of its slow acetylation rate since it does not have time to act on dynamically unstable microtubules before the enzyme is released. May be involved in neuron development.</text>
</comment>
<sequence>MEFSFDINNIFPERITVLDQSLVPGDKSKGRPDLQSKIASVIDELGKASSKAQQLPAPITSAVKLQSNQHSLYLIKDETSNGGQGAGVGFLKVGYKKLFLLDQRGAHLEAEPLCVLDFYVSESLQRHGYGLELFDFMLQHTQMEPALMAYDRPSAKFLAFLAKHYCLTQSVPQVNNFVVYEGFFLNKSVGPSRKGLPKKVEGEIKPYSLMEREALRGDQRVGQWPFPPQVGSSPYSRSHSVGSSPSRAPPAQAPPQGPAPASGGPPTPHSLLSDHLKARRTSKHKHTVARGNHPCCHIDSISGLMLNRDQAPFHRPGWRLADVLRDRGTDIQPVGNTNTHRLDTSTDLKEEGFARTNIHYLKQILSVFLCGQKWVG</sequence>
<dbReference type="EC" id="2.3.1.108" evidence="4"/>
<evidence type="ECO:0000256" key="2">
    <source>
        <dbReference type="ARBA" id="ARBA00023176"/>
    </source>
</evidence>
<dbReference type="PROSITE" id="PS51730">
    <property type="entry name" value="GNAT_ATAT"/>
    <property type="match status" value="1"/>
</dbReference>
<evidence type="ECO:0000313" key="7">
    <source>
        <dbReference type="Ensembl" id="ENSGMOP00000040075.1"/>
    </source>
</evidence>